<dbReference type="Proteomes" id="UP000765509">
    <property type="component" value="Unassembled WGS sequence"/>
</dbReference>
<accession>A0A9Q3C357</accession>
<dbReference type="EMBL" id="AVOT02004411">
    <property type="protein sequence ID" value="MBW0476287.1"/>
    <property type="molecule type" value="Genomic_DNA"/>
</dbReference>
<evidence type="ECO:0000313" key="2">
    <source>
        <dbReference type="EMBL" id="MBW0476287.1"/>
    </source>
</evidence>
<evidence type="ECO:0008006" key="4">
    <source>
        <dbReference type="Google" id="ProtNLM"/>
    </source>
</evidence>
<organism evidence="2 3">
    <name type="scientific">Austropuccinia psidii MF-1</name>
    <dbReference type="NCBI Taxonomy" id="1389203"/>
    <lineage>
        <taxon>Eukaryota</taxon>
        <taxon>Fungi</taxon>
        <taxon>Dikarya</taxon>
        <taxon>Basidiomycota</taxon>
        <taxon>Pucciniomycotina</taxon>
        <taxon>Pucciniomycetes</taxon>
        <taxon>Pucciniales</taxon>
        <taxon>Sphaerophragmiaceae</taxon>
        <taxon>Austropuccinia</taxon>
    </lineage>
</organism>
<evidence type="ECO:0000256" key="1">
    <source>
        <dbReference type="SAM" id="SignalP"/>
    </source>
</evidence>
<feature type="chain" id="PRO_5040208924" description="Secreted protein" evidence="1">
    <location>
        <begin position="29"/>
        <end position="145"/>
    </location>
</feature>
<dbReference type="AlphaFoldDB" id="A0A9Q3C357"/>
<proteinExistence type="predicted"/>
<sequence length="145" mass="16128">MVPKTYSLKIFPVISALFFQFFCTPSQAEHICDLEYSFYGNGPGSKCVSGKGLVSETRYSCAAGSCTKVHFDKCYAVFEGPRGPEPDLRRTVPPSSFRSYRATGYSNYVEAYVGPTPPIRFLSSPEAFCETPEKHTHCTSCTIYK</sequence>
<protein>
    <recommendedName>
        <fullName evidence="4">Secreted protein</fullName>
    </recommendedName>
</protein>
<reference evidence="2" key="1">
    <citation type="submission" date="2021-03" db="EMBL/GenBank/DDBJ databases">
        <title>Draft genome sequence of rust myrtle Austropuccinia psidii MF-1, a brazilian biotype.</title>
        <authorList>
            <person name="Quecine M.C."/>
            <person name="Pachon D.M.R."/>
            <person name="Bonatelli M.L."/>
            <person name="Correr F.H."/>
            <person name="Franceschini L.M."/>
            <person name="Leite T.F."/>
            <person name="Margarido G.R.A."/>
            <person name="Almeida C.A."/>
            <person name="Ferrarezi J.A."/>
            <person name="Labate C.A."/>
        </authorList>
    </citation>
    <scope>NUCLEOTIDE SEQUENCE</scope>
    <source>
        <strain evidence="2">MF-1</strain>
    </source>
</reference>
<evidence type="ECO:0000313" key="3">
    <source>
        <dbReference type="Proteomes" id="UP000765509"/>
    </source>
</evidence>
<comment type="caution">
    <text evidence="2">The sequence shown here is derived from an EMBL/GenBank/DDBJ whole genome shotgun (WGS) entry which is preliminary data.</text>
</comment>
<keyword evidence="3" id="KW-1185">Reference proteome</keyword>
<gene>
    <name evidence="2" type="ORF">O181_016002</name>
</gene>
<keyword evidence="1" id="KW-0732">Signal</keyword>
<name>A0A9Q3C357_9BASI</name>
<feature type="signal peptide" evidence="1">
    <location>
        <begin position="1"/>
        <end position="28"/>
    </location>
</feature>